<dbReference type="SMART" id="SM00714">
    <property type="entry name" value="LITAF"/>
    <property type="match status" value="1"/>
</dbReference>
<sequence length="147" mass="16087">MEAGPPKPYDPPPEYQPPQVASPYVSYNTGPVQTYPPQAGAQPPYAQTSKSLNTVIIQQPQSLAISSVVYRYSQYPALVVCQHCQATVTTMVSYETGLLTWAVAGAICMFGLWLGCCLIPFCINATKDVEHRCPNCKNVVGKFRHFG</sequence>
<comment type="caution">
    <text evidence="11">The sequence shown here is derived from an EMBL/GenBank/DDBJ whole genome shotgun (WGS) entry which is preliminary data.</text>
</comment>
<keyword evidence="6" id="KW-0862">Zinc</keyword>
<evidence type="ECO:0000313" key="11">
    <source>
        <dbReference type="EMBL" id="CAG5115065.1"/>
    </source>
</evidence>
<dbReference type="PANTHER" id="PTHR23292:SF6">
    <property type="entry name" value="FI16602P1-RELATED"/>
    <property type="match status" value="1"/>
</dbReference>
<gene>
    <name evidence="11" type="ORF">CUNI_LOCUS623</name>
</gene>
<evidence type="ECO:0000256" key="7">
    <source>
        <dbReference type="ARBA" id="ARBA00023136"/>
    </source>
</evidence>
<evidence type="ECO:0000256" key="2">
    <source>
        <dbReference type="ARBA" id="ARBA00004481"/>
    </source>
</evidence>
<accession>A0A8S3YHS4</accession>
<evidence type="ECO:0000259" key="10">
    <source>
        <dbReference type="PROSITE" id="PS51837"/>
    </source>
</evidence>
<reference evidence="11" key="1">
    <citation type="submission" date="2021-04" db="EMBL/GenBank/DDBJ databases">
        <authorList>
            <consortium name="Molecular Ecology Group"/>
        </authorList>
    </citation>
    <scope>NUCLEOTIDE SEQUENCE</scope>
</reference>
<dbReference type="EMBL" id="CAJHNH020000073">
    <property type="protein sequence ID" value="CAG5115065.1"/>
    <property type="molecule type" value="Genomic_DNA"/>
</dbReference>
<evidence type="ECO:0000313" key="12">
    <source>
        <dbReference type="Proteomes" id="UP000678393"/>
    </source>
</evidence>
<dbReference type="Pfam" id="PF10601">
    <property type="entry name" value="zf-LITAF-like"/>
    <property type="match status" value="1"/>
</dbReference>
<evidence type="ECO:0000256" key="3">
    <source>
        <dbReference type="ARBA" id="ARBA00004630"/>
    </source>
</evidence>
<feature type="transmembrane region" description="Helical" evidence="9">
    <location>
        <begin position="98"/>
        <end position="123"/>
    </location>
</feature>
<dbReference type="Proteomes" id="UP000678393">
    <property type="component" value="Unassembled WGS sequence"/>
</dbReference>
<dbReference type="InterPro" id="IPR006629">
    <property type="entry name" value="LITAF"/>
</dbReference>
<keyword evidence="9" id="KW-1133">Transmembrane helix</keyword>
<keyword evidence="12" id="KW-1185">Reference proteome</keyword>
<evidence type="ECO:0000256" key="4">
    <source>
        <dbReference type="ARBA" id="ARBA00005975"/>
    </source>
</evidence>
<dbReference type="AlphaFoldDB" id="A0A8S3YHS4"/>
<dbReference type="PANTHER" id="PTHR23292">
    <property type="entry name" value="LIPOPOLYSACCHARIDE-INDUCED TUMOR NECROSIS FACTOR-ALPHA FACTOR"/>
    <property type="match status" value="1"/>
</dbReference>
<dbReference type="GO" id="GO:0031902">
    <property type="term" value="C:late endosome membrane"/>
    <property type="evidence" value="ECO:0007669"/>
    <property type="project" value="UniProtKB-SubCell"/>
</dbReference>
<dbReference type="PROSITE" id="PS51837">
    <property type="entry name" value="LITAF"/>
    <property type="match status" value="1"/>
</dbReference>
<evidence type="ECO:0000256" key="8">
    <source>
        <dbReference type="SAM" id="MobiDB-lite"/>
    </source>
</evidence>
<feature type="region of interest" description="Disordered" evidence="8">
    <location>
        <begin position="1"/>
        <end position="31"/>
    </location>
</feature>
<dbReference type="OrthoDB" id="4713066at2759"/>
<keyword evidence="9" id="KW-0812">Transmembrane</keyword>
<name>A0A8S3YHS4_9EUPU</name>
<evidence type="ECO:0000256" key="9">
    <source>
        <dbReference type="SAM" id="Phobius"/>
    </source>
</evidence>
<dbReference type="GO" id="GO:0005765">
    <property type="term" value="C:lysosomal membrane"/>
    <property type="evidence" value="ECO:0007669"/>
    <property type="project" value="UniProtKB-SubCell"/>
</dbReference>
<dbReference type="GO" id="GO:0008270">
    <property type="term" value="F:zinc ion binding"/>
    <property type="evidence" value="ECO:0007669"/>
    <property type="project" value="TreeGrafter"/>
</dbReference>
<evidence type="ECO:0000256" key="1">
    <source>
        <dbReference type="ARBA" id="ARBA00004414"/>
    </source>
</evidence>
<evidence type="ECO:0000256" key="6">
    <source>
        <dbReference type="ARBA" id="ARBA00022833"/>
    </source>
</evidence>
<keyword evidence="7 9" id="KW-0472">Membrane</keyword>
<comment type="similarity">
    <text evidence="4">Belongs to the CDIP1/LITAF family.</text>
</comment>
<evidence type="ECO:0000256" key="5">
    <source>
        <dbReference type="ARBA" id="ARBA00022723"/>
    </source>
</evidence>
<proteinExistence type="inferred from homology"/>
<organism evidence="11 12">
    <name type="scientific">Candidula unifasciata</name>
    <dbReference type="NCBI Taxonomy" id="100452"/>
    <lineage>
        <taxon>Eukaryota</taxon>
        <taxon>Metazoa</taxon>
        <taxon>Spiralia</taxon>
        <taxon>Lophotrochozoa</taxon>
        <taxon>Mollusca</taxon>
        <taxon>Gastropoda</taxon>
        <taxon>Heterobranchia</taxon>
        <taxon>Euthyneura</taxon>
        <taxon>Panpulmonata</taxon>
        <taxon>Eupulmonata</taxon>
        <taxon>Stylommatophora</taxon>
        <taxon>Helicina</taxon>
        <taxon>Helicoidea</taxon>
        <taxon>Geomitridae</taxon>
        <taxon>Candidula</taxon>
    </lineage>
</organism>
<dbReference type="InterPro" id="IPR037519">
    <property type="entry name" value="LITAF_fam"/>
</dbReference>
<feature type="domain" description="LITAF" evidence="10">
    <location>
        <begin position="60"/>
        <end position="145"/>
    </location>
</feature>
<protein>
    <recommendedName>
        <fullName evidence="10">LITAF domain-containing protein</fullName>
    </recommendedName>
</protein>
<keyword evidence="5" id="KW-0479">Metal-binding</keyword>
<feature type="compositionally biased region" description="Pro residues" evidence="8">
    <location>
        <begin position="1"/>
        <end position="16"/>
    </location>
</feature>
<comment type="subcellular location">
    <subcellularLocation>
        <location evidence="2">Endosome membrane</location>
        <topology evidence="2">Peripheral membrane protein</topology>
    </subcellularLocation>
    <subcellularLocation>
        <location evidence="1">Late endosome membrane</location>
    </subcellularLocation>
    <subcellularLocation>
        <location evidence="3">Lysosome membrane</location>
        <topology evidence="3">Peripheral membrane protein</topology>
        <orientation evidence="3">Cytoplasmic side</orientation>
    </subcellularLocation>
</comment>